<evidence type="ECO:0000256" key="8">
    <source>
        <dbReference type="ARBA" id="ARBA00023098"/>
    </source>
</evidence>
<dbReference type="Pfam" id="PF06974">
    <property type="entry name" value="WS_DGAT_C"/>
    <property type="match status" value="1"/>
</dbReference>
<keyword evidence="8 11" id="KW-0443">Lipid metabolism</keyword>
<dbReference type="GO" id="GO:0005886">
    <property type="term" value="C:plasma membrane"/>
    <property type="evidence" value="ECO:0007669"/>
    <property type="project" value="TreeGrafter"/>
</dbReference>
<dbReference type="NCBIfam" id="TIGR02946">
    <property type="entry name" value="acyl_WS_DGAT"/>
    <property type="match status" value="1"/>
</dbReference>
<evidence type="ECO:0000256" key="12">
    <source>
        <dbReference type="SAM" id="MobiDB-lite"/>
    </source>
</evidence>
<feature type="domain" description="O-acyltransferase WSD1 C-terminal" evidence="14">
    <location>
        <begin position="333"/>
        <end position="482"/>
    </location>
</feature>
<dbReference type="Gene3D" id="3.30.559.10">
    <property type="entry name" value="Chloramphenicol acetyltransferase-like domain"/>
    <property type="match status" value="1"/>
</dbReference>
<feature type="region of interest" description="Disordered" evidence="12">
    <location>
        <begin position="158"/>
        <end position="178"/>
    </location>
</feature>
<dbReference type="InterPro" id="IPR023213">
    <property type="entry name" value="CAT-like_dom_sf"/>
</dbReference>
<dbReference type="UniPathway" id="UPA00282"/>
<dbReference type="InterPro" id="IPR009721">
    <property type="entry name" value="O-acyltransferase_WSD1_C"/>
</dbReference>
<evidence type="ECO:0000313" key="15">
    <source>
        <dbReference type="EMBL" id="GAB88746.1"/>
    </source>
</evidence>
<evidence type="ECO:0000256" key="2">
    <source>
        <dbReference type="ARBA" id="ARBA00005189"/>
    </source>
</evidence>
<dbReference type="GO" id="GO:0019432">
    <property type="term" value="P:triglyceride biosynthetic process"/>
    <property type="evidence" value="ECO:0007669"/>
    <property type="project" value="UniProtKB-UniPathway"/>
</dbReference>
<dbReference type="SUPFAM" id="SSF52777">
    <property type="entry name" value="CoA-dependent acyltransferases"/>
    <property type="match status" value="2"/>
</dbReference>
<feature type="domain" description="O-acyltransferase WSD1-like N-terminal" evidence="13">
    <location>
        <begin position="4"/>
        <end position="294"/>
    </location>
</feature>
<dbReference type="STRING" id="1108045.GORHZ_038_00160"/>
<evidence type="ECO:0000256" key="7">
    <source>
        <dbReference type="ARBA" id="ARBA00022798"/>
    </source>
</evidence>
<dbReference type="Pfam" id="PF03007">
    <property type="entry name" value="WS_DGAT_cat"/>
    <property type="match status" value="1"/>
</dbReference>
<comment type="similarity">
    <text evidence="3 11">Belongs to the long-chain O-acyltransferase family.</text>
</comment>
<evidence type="ECO:0000259" key="14">
    <source>
        <dbReference type="Pfam" id="PF06974"/>
    </source>
</evidence>
<dbReference type="RefSeq" id="WP_006330410.1">
    <property type="nucleotide sequence ID" value="NZ_BAHC01000038.1"/>
</dbReference>
<evidence type="ECO:0000256" key="9">
    <source>
        <dbReference type="ARBA" id="ARBA00023315"/>
    </source>
</evidence>
<dbReference type="InterPro" id="IPR004255">
    <property type="entry name" value="O-acyltransferase_WSD1_N"/>
</dbReference>
<sequence length="492" mass="53569">MRRLSSVDAQFLAMEDGRTHAHVCQLTILEGTTADGSKLDAARIRELISERIDLMPPFRWRLGEVPFGLDYPVFVDDDNFDLDSHIWETALPEPGTDVQLGEAVGQIASRPLDRARPLWELHVIHGLAGGHVAMLTKVHHSAIDGVSGMEMLGVLLDPTPQPAPEKPAHPTPVHAAGKHPTDTELFLRGVASLPLQPVRMVRALPATLRYLDQLPTMRSLPAANLISGAADRAARVATRNKDGRTLERPRADTPKVSFGGRISSHRRFAFGTLSLETIKAIKAQVPGATLNDVVVALCAGTLRRRMIARGDDVNTPLVAMVPVSVRTKEEEYGNQISSMIVAIPTDEPDVRERVMRAHAVMRSAKDRHQAIPAKLLRDANHTVPPALFMRTARVISATTAAGWISPPFNVTISNIPGSPVPLYLAGAAVVSQHPVNVLLDGVGLSLTLLSYQDRLDFGFTADRELMPDVWQLVPELQAELVALAKEFDVSTS</sequence>
<gene>
    <name evidence="15" type="ORF">GORHZ_038_00160</name>
</gene>
<dbReference type="EMBL" id="BAHC01000038">
    <property type="protein sequence ID" value="GAB88746.1"/>
    <property type="molecule type" value="Genomic_DNA"/>
</dbReference>
<protein>
    <recommendedName>
        <fullName evidence="4 11">Diacylglycerol O-acyltransferase</fullName>
        <ecNumber evidence="4 11">2.3.1.20</ecNumber>
    </recommendedName>
</protein>
<dbReference type="AlphaFoldDB" id="K6W4W2"/>
<keyword evidence="5 11" id="KW-0444">Lipid biosynthesis</keyword>
<dbReference type="InterPro" id="IPR045034">
    <property type="entry name" value="O-acyltransferase_WSD1-like"/>
</dbReference>
<evidence type="ECO:0000256" key="1">
    <source>
        <dbReference type="ARBA" id="ARBA00004771"/>
    </source>
</evidence>
<dbReference type="GO" id="GO:0051701">
    <property type="term" value="P:biological process involved in interaction with host"/>
    <property type="evidence" value="ECO:0007669"/>
    <property type="project" value="TreeGrafter"/>
</dbReference>
<evidence type="ECO:0000256" key="5">
    <source>
        <dbReference type="ARBA" id="ARBA00022516"/>
    </source>
</evidence>
<evidence type="ECO:0000256" key="4">
    <source>
        <dbReference type="ARBA" id="ARBA00013244"/>
    </source>
</evidence>
<keyword evidence="16" id="KW-1185">Reference proteome</keyword>
<reference evidence="15 16" key="1">
    <citation type="submission" date="2012-08" db="EMBL/GenBank/DDBJ databases">
        <title>Whole genome shotgun sequence of Gordonia rhizosphera NBRC 16068.</title>
        <authorList>
            <person name="Takarada H."/>
            <person name="Isaki S."/>
            <person name="Hosoyama A."/>
            <person name="Tsuchikane K."/>
            <person name="Katsumata H."/>
            <person name="Baba S."/>
            <person name="Ohji S."/>
            <person name="Yamazaki S."/>
            <person name="Fujita N."/>
        </authorList>
    </citation>
    <scope>NUCLEOTIDE SEQUENCE [LARGE SCALE GENOMIC DNA]</scope>
    <source>
        <strain evidence="15 16">NBRC 16068</strain>
    </source>
</reference>
<dbReference type="GO" id="GO:0004144">
    <property type="term" value="F:diacylglycerol O-acyltransferase activity"/>
    <property type="evidence" value="ECO:0007669"/>
    <property type="project" value="UniProtKB-EC"/>
</dbReference>
<evidence type="ECO:0000256" key="3">
    <source>
        <dbReference type="ARBA" id="ARBA00009587"/>
    </source>
</evidence>
<dbReference type="GO" id="GO:0071731">
    <property type="term" value="P:response to nitric oxide"/>
    <property type="evidence" value="ECO:0007669"/>
    <property type="project" value="TreeGrafter"/>
</dbReference>
<dbReference type="Proteomes" id="UP000008363">
    <property type="component" value="Unassembled WGS sequence"/>
</dbReference>
<dbReference type="eggNOG" id="COG1020">
    <property type="taxonomic scope" value="Bacteria"/>
</dbReference>
<dbReference type="OrthoDB" id="9810950at2"/>
<evidence type="ECO:0000313" key="16">
    <source>
        <dbReference type="Proteomes" id="UP000008363"/>
    </source>
</evidence>
<accession>K6W4W2</accession>
<evidence type="ECO:0000256" key="6">
    <source>
        <dbReference type="ARBA" id="ARBA00022679"/>
    </source>
</evidence>
<dbReference type="GO" id="GO:0006071">
    <property type="term" value="P:glycerol metabolic process"/>
    <property type="evidence" value="ECO:0007669"/>
    <property type="project" value="UniProtKB-KW"/>
</dbReference>
<comment type="pathway">
    <text evidence="2">Lipid metabolism.</text>
</comment>
<keyword evidence="6 11" id="KW-0808">Transferase</keyword>
<comment type="caution">
    <text evidence="15">The sequence shown here is derived from an EMBL/GenBank/DDBJ whole genome shotgun (WGS) entry which is preliminary data.</text>
</comment>
<dbReference type="InterPro" id="IPR014292">
    <property type="entry name" value="Acyl_transf_WS/DGAT"/>
</dbReference>
<dbReference type="GO" id="GO:0001666">
    <property type="term" value="P:response to hypoxia"/>
    <property type="evidence" value="ECO:0007669"/>
    <property type="project" value="TreeGrafter"/>
</dbReference>
<keyword evidence="9 11" id="KW-0012">Acyltransferase</keyword>
<dbReference type="EC" id="2.3.1.20" evidence="4 11"/>
<comment type="catalytic activity">
    <reaction evidence="10 11">
        <text>an acyl-CoA + a 1,2-diacyl-sn-glycerol = a triacyl-sn-glycerol + CoA</text>
        <dbReference type="Rhea" id="RHEA:10868"/>
        <dbReference type="ChEBI" id="CHEBI:17815"/>
        <dbReference type="ChEBI" id="CHEBI:57287"/>
        <dbReference type="ChEBI" id="CHEBI:58342"/>
        <dbReference type="ChEBI" id="CHEBI:64615"/>
        <dbReference type="EC" id="2.3.1.20"/>
    </reaction>
</comment>
<evidence type="ECO:0000256" key="11">
    <source>
        <dbReference type="RuleBase" id="RU361241"/>
    </source>
</evidence>
<evidence type="ECO:0000259" key="13">
    <source>
        <dbReference type="Pfam" id="PF03007"/>
    </source>
</evidence>
<dbReference type="PANTHER" id="PTHR31650">
    <property type="entry name" value="O-ACYLTRANSFERASE (WSD1-LIKE) FAMILY PROTEIN"/>
    <property type="match status" value="1"/>
</dbReference>
<name>K6W4W2_9ACTN</name>
<evidence type="ECO:0000256" key="10">
    <source>
        <dbReference type="ARBA" id="ARBA00048109"/>
    </source>
</evidence>
<proteinExistence type="inferred from homology"/>
<keyword evidence="7 11" id="KW-0319">Glycerol metabolism</keyword>
<comment type="pathway">
    <text evidence="1 11">Glycerolipid metabolism; triacylglycerol biosynthesis.</text>
</comment>
<organism evidence="15 16">
    <name type="scientific">Gordonia rhizosphera NBRC 16068</name>
    <dbReference type="NCBI Taxonomy" id="1108045"/>
    <lineage>
        <taxon>Bacteria</taxon>
        <taxon>Bacillati</taxon>
        <taxon>Actinomycetota</taxon>
        <taxon>Actinomycetes</taxon>
        <taxon>Mycobacteriales</taxon>
        <taxon>Gordoniaceae</taxon>
        <taxon>Gordonia</taxon>
    </lineage>
</organism>
<dbReference type="PANTHER" id="PTHR31650:SF1">
    <property type="entry name" value="WAX ESTER SYNTHASE_DIACYLGLYCEROL ACYLTRANSFERASE 4-RELATED"/>
    <property type="match status" value="1"/>
</dbReference>